<evidence type="ECO:0000313" key="2">
    <source>
        <dbReference type="Proteomes" id="UP001165082"/>
    </source>
</evidence>
<gene>
    <name evidence="1" type="ORF">TrRE_jg5374</name>
</gene>
<protein>
    <submittedName>
        <fullName evidence="1">Uncharacterized protein</fullName>
    </submittedName>
</protein>
<name>A0A9W7FWV9_9STRA</name>
<keyword evidence="2" id="KW-1185">Reference proteome</keyword>
<evidence type="ECO:0000313" key="1">
    <source>
        <dbReference type="EMBL" id="GMI20616.1"/>
    </source>
</evidence>
<reference evidence="1" key="1">
    <citation type="submission" date="2022-07" db="EMBL/GenBank/DDBJ databases">
        <title>Genome analysis of Parmales, a sister group of diatoms, reveals the evolutionary specialization of diatoms from phago-mixotrophs to photoautotrophs.</title>
        <authorList>
            <person name="Ban H."/>
            <person name="Sato S."/>
            <person name="Yoshikawa S."/>
            <person name="Kazumasa Y."/>
            <person name="Nakamura Y."/>
            <person name="Ichinomiya M."/>
            <person name="Saitoh K."/>
            <person name="Sato N."/>
            <person name="Blanc-Mathieu R."/>
            <person name="Endo H."/>
            <person name="Kuwata A."/>
            <person name="Ogata H."/>
        </authorList>
    </citation>
    <scope>NUCLEOTIDE SEQUENCE</scope>
</reference>
<proteinExistence type="predicted"/>
<accession>A0A9W7FWV9</accession>
<organism evidence="1 2">
    <name type="scientific">Triparma retinervis</name>
    <dbReference type="NCBI Taxonomy" id="2557542"/>
    <lineage>
        <taxon>Eukaryota</taxon>
        <taxon>Sar</taxon>
        <taxon>Stramenopiles</taxon>
        <taxon>Ochrophyta</taxon>
        <taxon>Bolidophyceae</taxon>
        <taxon>Parmales</taxon>
        <taxon>Triparmaceae</taxon>
        <taxon>Triparma</taxon>
    </lineage>
</organism>
<comment type="caution">
    <text evidence="1">The sequence shown here is derived from an EMBL/GenBank/DDBJ whole genome shotgun (WGS) entry which is preliminary data.</text>
</comment>
<dbReference type="AlphaFoldDB" id="A0A9W7FWV9"/>
<sequence length="110" mass="11732">MDSTYASTLPAPGVYTVERSGVLKAYWVSAFAVKSLTLLPHASQDHRWCHLGVTYVSGGEVYYVPCQVSPSPPPKTGAGPDGRDANTRQTETYITVKVGGPPVQITYGSS</sequence>
<dbReference type="Proteomes" id="UP001165082">
    <property type="component" value="Unassembled WGS sequence"/>
</dbReference>
<feature type="non-terminal residue" evidence="1">
    <location>
        <position position="110"/>
    </location>
</feature>
<dbReference type="EMBL" id="BRXZ01008056">
    <property type="protein sequence ID" value="GMI20616.1"/>
    <property type="molecule type" value="Genomic_DNA"/>
</dbReference>